<evidence type="ECO:0000313" key="2">
    <source>
        <dbReference type="EMBL" id="HGT39190.1"/>
    </source>
</evidence>
<dbReference type="GO" id="GO:0016853">
    <property type="term" value="F:isomerase activity"/>
    <property type="evidence" value="ECO:0007669"/>
    <property type="project" value="UniProtKB-KW"/>
</dbReference>
<proteinExistence type="predicted"/>
<gene>
    <name evidence="2" type="ORF">ENS64_08005</name>
</gene>
<dbReference type="InterPro" id="IPR013022">
    <property type="entry name" value="Xyl_isomerase-like_TIM-brl"/>
</dbReference>
<organism evidence="2">
    <name type="scientific">Schlesneria paludicola</name>
    <dbReference type="NCBI Taxonomy" id="360056"/>
    <lineage>
        <taxon>Bacteria</taxon>
        <taxon>Pseudomonadati</taxon>
        <taxon>Planctomycetota</taxon>
        <taxon>Planctomycetia</taxon>
        <taxon>Planctomycetales</taxon>
        <taxon>Planctomycetaceae</taxon>
        <taxon>Schlesneria</taxon>
    </lineage>
</organism>
<dbReference type="SUPFAM" id="SSF51658">
    <property type="entry name" value="Xylose isomerase-like"/>
    <property type="match status" value="1"/>
</dbReference>
<dbReference type="Pfam" id="PF01261">
    <property type="entry name" value="AP_endonuc_2"/>
    <property type="match status" value="1"/>
</dbReference>
<dbReference type="AlphaFoldDB" id="A0A7C4QV62"/>
<feature type="domain" description="Xylose isomerase-like TIM barrel" evidence="1">
    <location>
        <begin position="27"/>
        <end position="270"/>
    </location>
</feature>
<evidence type="ECO:0000259" key="1">
    <source>
        <dbReference type="Pfam" id="PF01261"/>
    </source>
</evidence>
<protein>
    <submittedName>
        <fullName evidence="2">Sugar phosphate isomerase/epimerase</fullName>
    </submittedName>
</protein>
<dbReference type="PANTHER" id="PTHR12110">
    <property type="entry name" value="HYDROXYPYRUVATE ISOMERASE"/>
    <property type="match status" value="1"/>
</dbReference>
<reference evidence="2" key="1">
    <citation type="journal article" date="2020" name="mSystems">
        <title>Genome- and Community-Level Interaction Insights into Carbon Utilization and Element Cycling Functions of Hydrothermarchaeota in Hydrothermal Sediment.</title>
        <authorList>
            <person name="Zhou Z."/>
            <person name="Liu Y."/>
            <person name="Xu W."/>
            <person name="Pan J."/>
            <person name="Luo Z.H."/>
            <person name="Li M."/>
        </authorList>
    </citation>
    <scope>NUCLEOTIDE SEQUENCE [LARGE SCALE GENOMIC DNA]</scope>
    <source>
        <strain evidence="2">SpSt-508</strain>
    </source>
</reference>
<comment type="caution">
    <text evidence="2">The sequence shown here is derived from an EMBL/GenBank/DDBJ whole genome shotgun (WGS) entry which is preliminary data.</text>
</comment>
<keyword evidence="2" id="KW-0413">Isomerase</keyword>
<name>A0A7C4QV62_9PLAN</name>
<dbReference type="Gene3D" id="3.20.20.150">
    <property type="entry name" value="Divalent-metal-dependent TIM barrel enzymes"/>
    <property type="match status" value="1"/>
</dbReference>
<dbReference type="InterPro" id="IPR036237">
    <property type="entry name" value="Xyl_isomerase-like_sf"/>
</dbReference>
<sequence length="275" mass="30309">MKLSLSVRIAEAPCKTRLNVPFRDLVHLAAELGYRAICMRASAGGVGTPLRELERLRVDIEQAGLRVSMVTADFDVPLNNERGPASLRNIGPSLDVAEALGANLVRVCLKSADDLPAAQRAADAAARRGIRLAHQCHTTTLFETVDGCLHALRHIDRENFGLIYEPANLMLCGQPYTLETLRRLQPYLMNVYVQNHRLDEAGPVALETWCRGIQRFHHIPIWEAGGVDFPAVVAALRDIGYDGYVTVHQAYAELMGPREAATETARYLRSLGCGE</sequence>
<dbReference type="EMBL" id="DSVQ01000012">
    <property type="protein sequence ID" value="HGT39190.1"/>
    <property type="molecule type" value="Genomic_DNA"/>
</dbReference>
<dbReference type="InterPro" id="IPR050312">
    <property type="entry name" value="IolE/XylAMocC-like"/>
</dbReference>
<accession>A0A7C4QV62</accession>